<dbReference type="PANTHER" id="PTHR38342:SF1">
    <property type="entry name" value="SLR5037 PROTEIN"/>
    <property type="match status" value="1"/>
</dbReference>
<dbReference type="InterPro" id="IPR005180">
    <property type="entry name" value="DUF302"/>
</dbReference>
<dbReference type="InterPro" id="IPR035923">
    <property type="entry name" value="TT1751-like_sf"/>
</dbReference>
<dbReference type="InterPro" id="IPR016796">
    <property type="entry name" value="UCP021774"/>
</dbReference>
<dbReference type="AlphaFoldDB" id="A0A1G9THI4"/>
<dbReference type="CDD" id="cd14797">
    <property type="entry name" value="DUF302"/>
    <property type="match status" value="1"/>
</dbReference>
<accession>A0A1G9THI4</accession>
<dbReference type="OrthoDB" id="9791067at2"/>
<dbReference type="EMBL" id="FNHH01000013">
    <property type="protein sequence ID" value="SDM47181.1"/>
    <property type="molecule type" value="Genomic_DNA"/>
</dbReference>
<dbReference type="Gene3D" id="3.30.310.70">
    <property type="entry name" value="TT1751-like domain"/>
    <property type="match status" value="1"/>
</dbReference>
<dbReference type="PIRSF" id="PIRSF021774">
    <property type="entry name" value="UCP021774"/>
    <property type="match status" value="1"/>
</dbReference>
<name>A0A1G9THI4_9SPHI</name>
<dbReference type="STRING" id="990371.SAMN05421813_11324"/>
<reference evidence="3" key="1">
    <citation type="submission" date="2016-10" db="EMBL/GenBank/DDBJ databases">
        <authorList>
            <person name="Varghese N."/>
            <person name="Submissions S."/>
        </authorList>
    </citation>
    <scope>NUCLEOTIDE SEQUENCE [LARGE SCALE GENOMIC DNA]</scope>
    <source>
        <strain evidence="3">DSM 24536</strain>
    </source>
</reference>
<dbReference type="PANTHER" id="PTHR38342">
    <property type="entry name" value="SLR5037 PROTEIN"/>
    <property type="match status" value="1"/>
</dbReference>
<proteinExistence type="predicted"/>
<gene>
    <name evidence="2" type="ORF">SAMN05421813_11324</name>
</gene>
<sequence length="128" mass="14315">MSYYFTKRINEDFETAISKVTEELKKEGFGILTEIDVQATFKKKLDIDFKKYRILGACNPTFAFEAIKAEDKIGTMLPCNVIVQEQEDGTVEVSAVDPVASMVSVQNSSLASIASEVREKLNRVINNL</sequence>
<evidence type="ECO:0000313" key="2">
    <source>
        <dbReference type="EMBL" id="SDM47181.1"/>
    </source>
</evidence>
<feature type="domain" description="DUF302" evidence="1">
    <location>
        <begin position="35"/>
        <end position="98"/>
    </location>
</feature>
<dbReference type="Pfam" id="PF03625">
    <property type="entry name" value="DUF302"/>
    <property type="match status" value="1"/>
</dbReference>
<dbReference type="Proteomes" id="UP000199226">
    <property type="component" value="Unassembled WGS sequence"/>
</dbReference>
<keyword evidence="3" id="KW-1185">Reference proteome</keyword>
<organism evidence="2 3">
    <name type="scientific">Daejeonella rubra</name>
    <dbReference type="NCBI Taxonomy" id="990371"/>
    <lineage>
        <taxon>Bacteria</taxon>
        <taxon>Pseudomonadati</taxon>
        <taxon>Bacteroidota</taxon>
        <taxon>Sphingobacteriia</taxon>
        <taxon>Sphingobacteriales</taxon>
        <taxon>Sphingobacteriaceae</taxon>
        <taxon>Daejeonella</taxon>
    </lineage>
</organism>
<evidence type="ECO:0000259" key="1">
    <source>
        <dbReference type="Pfam" id="PF03625"/>
    </source>
</evidence>
<protein>
    <submittedName>
        <fullName evidence="2">Uncharacterized conserved protein, DUF302 family</fullName>
    </submittedName>
</protein>
<dbReference type="RefSeq" id="WP_090704594.1">
    <property type="nucleotide sequence ID" value="NZ_FNHH01000013.1"/>
</dbReference>
<dbReference type="SUPFAM" id="SSF103247">
    <property type="entry name" value="TT1751-like"/>
    <property type="match status" value="1"/>
</dbReference>
<evidence type="ECO:0000313" key="3">
    <source>
        <dbReference type="Proteomes" id="UP000199226"/>
    </source>
</evidence>